<dbReference type="PROSITE" id="PS51194">
    <property type="entry name" value="HELICASE_CTER"/>
    <property type="match status" value="1"/>
</dbReference>
<dbReference type="GO" id="GO:0005524">
    <property type="term" value="F:ATP binding"/>
    <property type="evidence" value="ECO:0007669"/>
    <property type="project" value="UniProtKB-KW"/>
</dbReference>
<dbReference type="Gene3D" id="3.40.50.300">
    <property type="entry name" value="P-loop containing nucleotide triphosphate hydrolases"/>
    <property type="match status" value="2"/>
</dbReference>
<evidence type="ECO:0000256" key="3">
    <source>
        <dbReference type="ARBA" id="ARBA00022806"/>
    </source>
</evidence>
<dbReference type="InParanoid" id="A0A212QQE5"/>
<dbReference type="InterPro" id="IPR014001">
    <property type="entry name" value="Helicase_ATP-bd"/>
</dbReference>
<comment type="similarity">
    <text evidence="5">Belongs to the DEAD box helicase family. DEAH subfamily. PRP16 sub-subfamily.</text>
</comment>
<protein>
    <submittedName>
        <fullName evidence="8">HrpA-like helicases</fullName>
    </submittedName>
</protein>
<dbReference type="EMBL" id="FYEK01000018">
    <property type="protein sequence ID" value="SNB61702.1"/>
    <property type="molecule type" value="Genomic_DNA"/>
</dbReference>
<dbReference type="GO" id="GO:0016787">
    <property type="term" value="F:hydrolase activity"/>
    <property type="evidence" value="ECO:0007669"/>
    <property type="project" value="UniProtKB-KW"/>
</dbReference>
<dbReference type="SMART" id="SM00847">
    <property type="entry name" value="HA2"/>
    <property type="match status" value="1"/>
</dbReference>
<evidence type="ECO:0000313" key="8">
    <source>
        <dbReference type="EMBL" id="SNB61702.1"/>
    </source>
</evidence>
<dbReference type="GO" id="GO:0004386">
    <property type="term" value="F:helicase activity"/>
    <property type="evidence" value="ECO:0007669"/>
    <property type="project" value="UniProtKB-KW"/>
</dbReference>
<name>A0A212QQE5_9CHLR</name>
<dbReference type="RefSeq" id="WP_143597512.1">
    <property type="nucleotide sequence ID" value="NZ_FYEK01000018.1"/>
</dbReference>
<sequence length="679" mass="75167">MVLVKGPPGSGKSTVVPFLLAAWADQPAMVAVPTRAAAISLAWYVNHRTRDGVYELPPDLHPDVYELAGGPRLILRGRVGYTVRGSHTLPYGMLDVHVAYVTTGILIQYILSQGLSEIFPIVDEVHLRQMEGDLAFALIVKEGRPFAVMSATMERVEERLARIARRFGYEIVEIELPAPQYPIRLIEWPVRFSTRVDQPARVVLQALRRYRQLKFQGTQVEVGADEIRIAHLGIPLHALIFMPGVREIEATVEALRAQFRNEVIPLYGAMAVSEQEAVVEKAADRSATRIFVSTELAGVSLTMNAGLVLDLGLVRRSEADTRGFVRLPVVPISQAEAAQRAGRAGRTAPGICIRCFRMAELREAARPPETQRTSPERIVLVGAALGLSVRELPLPDPPAREAVEEAVRLLRRLEALDPRGRITPRGYQILELGLPARLAIPLLVARAAGEAEEILDGLIAAVSLLAVGRPWRLPGYGPPPNREGDLNAALGALIRYMHRYTQDPSAAAEEARAQGFADRVLDEAAHIYLPDLRSRLRLLFAEEDGGWDRAIPEHIDERRLAGYLAAGFPDMVGLVDWKRRTLETPDVICWIGRDSGFWRAYEAERPPLAIALSGTFSAEGARIATAMIPVDPEDLIRLGVARVKERRTVRARGRTREEALLIWRGVERTMAVRLIMEAE</sequence>
<evidence type="ECO:0000259" key="7">
    <source>
        <dbReference type="PROSITE" id="PS51194"/>
    </source>
</evidence>
<dbReference type="Proteomes" id="UP000197025">
    <property type="component" value="Unassembled WGS sequence"/>
</dbReference>
<dbReference type="GO" id="GO:0003723">
    <property type="term" value="F:RNA binding"/>
    <property type="evidence" value="ECO:0007669"/>
    <property type="project" value="TreeGrafter"/>
</dbReference>
<dbReference type="OrthoDB" id="9808833at2"/>
<dbReference type="Pfam" id="PF04408">
    <property type="entry name" value="WHD_HA2"/>
    <property type="match status" value="1"/>
</dbReference>
<dbReference type="SUPFAM" id="SSF52540">
    <property type="entry name" value="P-loop containing nucleoside triphosphate hydrolases"/>
    <property type="match status" value="2"/>
</dbReference>
<evidence type="ECO:0000256" key="4">
    <source>
        <dbReference type="ARBA" id="ARBA00022840"/>
    </source>
</evidence>
<feature type="domain" description="Helicase ATP-binding" evidence="6">
    <location>
        <begin position="1"/>
        <end position="171"/>
    </location>
</feature>
<evidence type="ECO:0000259" key="6">
    <source>
        <dbReference type="PROSITE" id="PS51192"/>
    </source>
</evidence>
<feature type="domain" description="Helicase C-terminal" evidence="7">
    <location>
        <begin position="228"/>
        <end position="386"/>
    </location>
</feature>
<keyword evidence="2" id="KW-0378">Hydrolase</keyword>
<dbReference type="InterPro" id="IPR001650">
    <property type="entry name" value="Helicase_C-like"/>
</dbReference>
<dbReference type="Gene3D" id="1.20.120.1080">
    <property type="match status" value="1"/>
</dbReference>
<dbReference type="SMART" id="SM00490">
    <property type="entry name" value="HELICc"/>
    <property type="match status" value="1"/>
</dbReference>
<dbReference type="InterPro" id="IPR048333">
    <property type="entry name" value="HA2_WH"/>
</dbReference>
<accession>A0A212QQE5</accession>
<evidence type="ECO:0000256" key="2">
    <source>
        <dbReference type="ARBA" id="ARBA00022801"/>
    </source>
</evidence>
<dbReference type="PANTHER" id="PTHR18934:SF91">
    <property type="entry name" value="PRE-MRNA-SPLICING FACTOR ATP-DEPENDENT RNA HELICASE PRP16"/>
    <property type="match status" value="1"/>
</dbReference>
<evidence type="ECO:0000256" key="5">
    <source>
        <dbReference type="ARBA" id="ARBA00038040"/>
    </source>
</evidence>
<dbReference type="InterPro" id="IPR027417">
    <property type="entry name" value="P-loop_NTPase"/>
</dbReference>
<dbReference type="Pfam" id="PF00271">
    <property type="entry name" value="Helicase_C"/>
    <property type="match status" value="1"/>
</dbReference>
<dbReference type="PROSITE" id="PS51192">
    <property type="entry name" value="HELICASE_ATP_BIND_1"/>
    <property type="match status" value="1"/>
</dbReference>
<dbReference type="CDD" id="cd18791">
    <property type="entry name" value="SF2_C_RHA"/>
    <property type="match status" value="1"/>
</dbReference>
<reference evidence="9" key="1">
    <citation type="submission" date="2017-06" db="EMBL/GenBank/DDBJ databases">
        <authorList>
            <person name="Varghese N."/>
            <person name="Submissions S."/>
        </authorList>
    </citation>
    <scope>NUCLEOTIDE SEQUENCE [LARGE SCALE GENOMIC DNA]</scope>
    <source>
        <strain evidence="9">JAD2</strain>
    </source>
</reference>
<proteinExistence type="inferred from homology"/>
<evidence type="ECO:0000313" key="9">
    <source>
        <dbReference type="Proteomes" id="UP000197025"/>
    </source>
</evidence>
<keyword evidence="9" id="KW-1185">Reference proteome</keyword>
<organism evidence="8 9">
    <name type="scientific">Thermoflexus hugenholtzii JAD2</name>
    <dbReference type="NCBI Taxonomy" id="877466"/>
    <lineage>
        <taxon>Bacteria</taxon>
        <taxon>Bacillati</taxon>
        <taxon>Chloroflexota</taxon>
        <taxon>Thermoflexia</taxon>
        <taxon>Thermoflexales</taxon>
        <taxon>Thermoflexaceae</taxon>
        <taxon>Thermoflexus</taxon>
    </lineage>
</organism>
<evidence type="ECO:0000256" key="1">
    <source>
        <dbReference type="ARBA" id="ARBA00022741"/>
    </source>
</evidence>
<dbReference type="PANTHER" id="PTHR18934">
    <property type="entry name" value="ATP-DEPENDENT RNA HELICASE"/>
    <property type="match status" value="1"/>
</dbReference>
<keyword evidence="3 8" id="KW-0347">Helicase</keyword>
<keyword evidence="1" id="KW-0547">Nucleotide-binding</keyword>
<dbReference type="InterPro" id="IPR007502">
    <property type="entry name" value="Helicase-assoc_dom"/>
</dbReference>
<dbReference type="AlphaFoldDB" id="A0A212QQE5"/>
<gene>
    <name evidence="8" type="ORF">SAMN02746019_00003660</name>
</gene>
<keyword evidence="4" id="KW-0067">ATP-binding</keyword>